<dbReference type="InterPro" id="IPR001647">
    <property type="entry name" value="HTH_TetR"/>
</dbReference>
<dbReference type="PANTHER" id="PTHR43479:SF11">
    <property type="entry name" value="ACREF_ENVCD OPERON REPRESSOR-RELATED"/>
    <property type="match status" value="1"/>
</dbReference>
<reference evidence="5 6" key="1">
    <citation type="submission" date="2017-12" db="EMBL/GenBank/DDBJ databases">
        <title>Phylogenetic diversity of female urinary microbiome.</title>
        <authorList>
            <person name="Thomas-White K."/>
            <person name="Wolfe A.J."/>
        </authorList>
    </citation>
    <scope>NUCLEOTIDE SEQUENCE [LARGE SCALE GENOMIC DNA]</scope>
    <source>
        <strain evidence="5 6">UMB0004</strain>
    </source>
</reference>
<dbReference type="PROSITE" id="PS50977">
    <property type="entry name" value="HTH_TETR_2"/>
    <property type="match status" value="1"/>
</dbReference>
<dbReference type="Proteomes" id="UP000542889">
    <property type="component" value="Unassembled WGS sequence"/>
</dbReference>
<proteinExistence type="predicted"/>
<comment type="caution">
    <text evidence="4">The sequence shown here is derived from an EMBL/GenBank/DDBJ whole genome shotgun (WGS) entry which is preliminary data.</text>
</comment>
<dbReference type="Pfam" id="PF00440">
    <property type="entry name" value="TetR_N"/>
    <property type="match status" value="1"/>
</dbReference>
<feature type="domain" description="HTH tetR-type" evidence="3">
    <location>
        <begin position="8"/>
        <end position="68"/>
    </location>
</feature>
<dbReference type="EMBL" id="PKJX01000002">
    <property type="protein sequence ID" value="PLA57320.1"/>
    <property type="molecule type" value="Genomic_DNA"/>
</dbReference>
<dbReference type="EMBL" id="JABXWP010000005">
    <property type="protein sequence ID" value="NVO87902.1"/>
    <property type="molecule type" value="Genomic_DNA"/>
</dbReference>
<evidence type="ECO:0000313" key="7">
    <source>
        <dbReference type="Proteomes" id="UP000542889"/>
    </source>
</evidence>
<sequence>MKKAEQTAQTKQALVRSLIAVGRKKTLAKVSVADLTRASGISRGTFYLHYLDKDDLVAKTEAALLKEFTDCLDFGMDTSMDPSTLATGQRSPLMVNMVHLINQQRDLCQFLLSPAGDPSFLGRIAKLLRDKILGHLAELKGEAHFIHDIPDPYVSQIIVYGIIDIIQLWLNETNPRSEAEIVDILMKTRFLSPYQLLALEK</sequence>
<dbReference type="PANTHER" id="PTHR43479">
    <property type="entry name" value="ACREF/ENVCD OPERON REPRESSOR-RELATED"/>
    <property type="match status" value="1"/>
</dbReference>
<feature type="DNA-binding region" description="H-T-H motif" evidence="2">
    <location>
        <begin position="31"/>
        <end position="50"/>
    </location>
</feature>
<dbReference type="Pfam" id="PF14278">
    <property type="entry name" value="TetR_C_8"/>
    <property type="match status" value="1"/>
</dbReference>
<dbReference type="AlphaFoldDB" id="A0A0J6TU36"/>
<name>A0A0J6TU36_LACRH</name>
<dbReference type="InterPro" id="IPR039532">
    <property type="entry name" value="TetR_C_Firmicutes"/>
</dbReference>
<gene>
    <name evidence="5" type="ORF">CYJ91_05810</name>
    <name evidence="4" type="ORF">HWN39_05230</name>
</gene>
<dbReference type="GeneID" id="69830707"/>
<dbReference type="OrthoDB" id="9810250at2"/>
<dbReference type="Gene3D" id="1.10.357.10">
    <property type="entry name" value="Tetracycline Repressor, domain 2"/>
    <property type="match status" value="1"/>
</dbReference>
<dbReference type="SUPFAM" id="SSF46689">
    <property type="entry name" value="Homeodomain-like"/>
    <property type="match status" value="1"/>
</dbReference>
<protein>
    <submittedName>
        <fullName evidence="4">TetR/AcrR family transcriptional regulator</fullName>
    </submittedName>
</protein>
<dbReference type="GO" id="GO:0003677">
    <property type="term" value="F:DNA binding"/>
    <property type="evidence" value="ECO:0007669"/>
    <property type="project" value="UniProtKB-UniRule"/>
</dbReference>
<keyword evidence="1 2" id="KW-0238">DNA-binding</keyword>
<dbReference type="Proteomes" id="UP000234212">
    <property type="component" value="Unassembled WGS sequence"/>
</dbReference>
<evidence type="ECO:0000256" key="1">
    <source>
        <dbReference type="ARBA" id="ARBA00023125"/>
    </source>
</evidence>
<dbReference type="STRING" id="47715.AWJ15_10975"/>
<dbReference type="RefSeq" id="WP_005710927.1">
    <property type="nucleotide sequence ID" value="NZ_CAKMAS010000001.1"/>
</dbReference>
<evidence type="ECO:0000256" key="2">
    <source>
        <dbReference type="PROSITE-ProRule" id="PRU00335"/>
    </source>
</evidence>
<evidence type="ECO:0000313" key="6">
    <source>
        <dbReference type="Proteomes" id="UP000234212"/>
    </source>
</evidence>
<dbReference type="InterPro" id="IPR009057">
    <property type="entry name" value="Homeodomain-like_sf"/>
</dbReference>
<evidence type="ECO:0000259" key="3">
    <source>
        <dbReference type="PROSITE" id="PS50977"/>
    </source>
</evidence>
<evidence type="ECO:0000313" key="4">
    <source>
        <dbReference type="EMBL" id="NVO87902.1"/>
    </source>
</evidence>
<evidence type="ECO:0000313" key="5">
    <source>
        <dbReference type="EMBL" id="PLA57320.1"/>
    </source>
</evidence>
<accession>A0A0J6TU36</accession>
<organism evidence="4 7">
    <name type="scientific">Lacticaseibacillus rhamnosus</name>
    <name type="common">Lactobacillus rhamnosus</name>
    <dbReference type="NCBI Taxonomy" id="47715"/>
    <lineage>
        <taxon>Bacteria</taxon>
        <taxon>Bacillati</taxon>
        <taxon>Bacillota</taxon>
        <taxon>Bacilli</taxon>
        <taxon>Lactobacillales</taxon>
        <taxon>Lactobacillaceae</taxon>
        <taxon>Lacticaseibacillus</taxon>
    </lineage>
</organism>
<reference evidence="4 7" key="2">
    <citation type="submission" date="2020-06" db="EMBL/GenBank/DDBJ databases">
        <title>Lactobacillus rhamnosus QC,genome.</title>
        <authorList>
            <person name="Yi H."/>
            <person name="Jin M."/>
        </authorList>
    </citation>
    <scope>NUCLEOTIDE SEQUENCE [LARGE SCALE GENOMIC DNA]</scope>
    <source>
        <strain evidence="4 7">QC</strain>
    </source>
</reference>
<dbReference type="eggNOG" id="COG1309">
    <property type="taxonomic scope" value="Bacteria"/>
</dbReference>
<dbReference type="InterPro" id="IPR050624">
    <property type="entry name" value="HTH-type_Tx_Regulator"/>
</dbReference>